<protein>
    <submittedName>
        <fullName evidence="1">Uncharacterized protein</fullName>
    </submittedName>
</protein>
<dbReference type="RefSeq" id="WP_171418031.1">
    <property type="nucleotide sequence ID" value="NZ_JABFJW010000193.1"/>
</dbReference>
<evidence type="ECO:0000313" key="2">
    <source>
        <dbReference type="Proteomes" id="UP000528460"/>
    </source>
</evidence>
<reference evidence="1 2" key="1">
    <citation type="submission" date="2020-05" db="EMBL/GenBank/DDBJ databases">
        <authorList>
            <person name="Whitworth D."/>
        </authorList>
    </citation>
    <scope>NUCLEOTIDE SEQUENCE [LARGE SCALE GENOMIC DNA]</scope>
    <source>
        <strain evidence="1 2">CA046A</strain>
    </source>
</reference>
<dbReference type="Proteomes" id="UP000528460">
    <property type="component" value="Unassembled WGS sequence"/>
</dbReference>
<organism evidence="1 2">
    <name type="scientific">Corallococcus exercitus</name>
    <dbReference type="NCBI Taxonomy" id="2316736"/>
    <lineage>
        <taxon>Bacteria</taxon>
        <taxon>Pseudomonadati</taxon>
        <taxon>Myxococcota</taxon>
        <taxon>Myxococcia</taxon>
        <taxon>Myxococcales</taxon>
        <taxon>Cystobacterineae</taxon>
        <taxon>Myxococcaceae</taxon>
        <taxon>Corallococcus</taxon>
    </lineage>
</organism>
<gene>
    <name evidence="1" type="ORF">HNS30_23145</name>
</gene>
<dbReference type="EMBL" id="JABFJW010000193">
    <property type="protein sequence ID" value="NOK11940.1"/>
    <property type="molecule type" value="Genomic_DNA"/>
</dbReference>
<accession>A0A7Y4JVI5</accession>
<dbReference type="SUPFAM" id="SSF88946">
    <property type="entry name" value="Sigma2 domain of RNA polymerase sigma factors"/>
    <property type="match status" value="1"/>
</dbReference>
<dbReference type="InterPro" id="IPR013325">
    <property type="entry name" value="RNA_pol_sigma_r2"/>
</dbReference>
<evidence type="ECO:0000313" key="1">
    <source>
        <dbReference type="EMBL" id="NOK11940.1"/>
    </source>
</evidence>
<sequence length="200" mass="23258">MSYPSREEEWALHDQVLKRMPVANAKVFELFVPFMLKTLTAEMKCEAEEARACALEAVIEYLGRPDGYDRDQSLLRSYLMLVARRNVLDSRRSHQRRVLREQKFADVIELQARPPNEEMEAAVETALALKRLERRNLTQQDQGVLRLILQGESSTLELARPLGKAGLPEPERKRVVKQNRDRLLKQLRRLGKEEDTHDEP</sequence>
<name>A0A7Y4JVI5_9BACT</name>
<dbReference type="GO" id="GO:0006352">
    <property type="term" value="P:DNA-templated transcription initiation"/>
    <property type="evidence" value="ECO:0007669"/>
    <property type="project" value="InterPro"/>
</dbReference>
<proteinExistence type="predicted"/>
<dbReference type="AlphaFoldDB" id="A0A7Y4JVI5"/>
<dbReference type="GO" id="GO:0003700">
    <property type="term" value="F:DNA-binding transcription factor activity"/>
    <property type="evidence" value="ECO:0007669"/>
    <property type="project" value="InterPro"/>
</dbReference>
<comment type="caution">
    <text evidence="1">The sequence shown here is derived from an EMBL/GenBank/DDBJ whole genome shotgun (WGS) entry which is preliminary data.</text>
</comment>